<reference evidence="3" key="1">
    <citation type="submission" date="2021-03" db="EMBL/GenBank/DDBJ databases">
        <title>Identification and antibiotic profiling of Wohlfahrtiimonas chitiniclastica, an underestimated human pathogen.</title>
        <authorList>
            <person name="Kopf A."/>
            <person name="Bunk B."/>
            <person name="Coldewey S."/>
            <person name="Gunzer F."/>
            <person name="Riedel T."/>
            <person name="Schroettner P."/>
        </authorList>
    </citation>
    <scope>NUCLEOTIDE SEQUENCE</scope>
    <source>
        <strain evidence="3">DSM 100917</strain>
    </source>
</reference>
<dbReference type="AlphaFoldDB" id="A0AB35BX23"/>
<evidence type="ECO:0000313" key="4">
    <source>
        <dbReference type="Proteomes" id="UP000680020"/>
    </source>
</evidence>
<dbReference type="RefSeq" id="WP_213404016.1">
    <property type="nucleotide sequence ID" value="NZ_JAGIBT010000005.1"/>
</dbReference>
<dbReference type="InterPro" id="IPR016130">
    <property type="entry name" value="Tyr_Pase_AS"/>
</dbReference>
<dbReference type="SUPFAM" id="SSF52799">
    <property type="entry name" value="(Phosphotyrosine protein) phosphatases II"/>
    <property type="match status" value="1"/>
</dbReference>
<dbReference type="EMBL" id="JAGIBU010000004">
    <property type="protein sequence ID" value="MBS7824834.1"/>
    <property type="molecule type" value="Genomic_DNA"/>
</dbReference>
<dbReference type="Proteomes" id="UP000680020">
    <property type="component" value="Unassembled WGS sequence"/>
</dbReference>
<accession>A0AB35BX23</accession>
<protein>
    <submittedName>
        <fullName evidence="3">Tyrosine-protein phosphatase</fullName>
    </submittedName>
</protein>
<comment type="caution">
    <text evidence="3">The sequence shown here is derived from an EMBL/GenBank/DDBJ whole genome shotgun (WGS) entry which is preliminary data.</text>
</comment>
<dbReference type="PANTHER" id="PTHR31126">
    <property type="entry name" value="TYROSINE-PROTEIN PHOSPHATASE"/>
    <property type="match status" value="1"/>
</dbReference>
<dbReference type="Pfam" id="PF13350">
    <property type="entry name" value="Y_phosphatase3"/>
    <property type="match status" value="1"/>
</dbReference>
<sequence length="242" mass="27904">MNSILNFRDFSPLKTRENAAIRTNKLFRSAAPEYGTKDDFSRLHALNLDTIIDFREEDEKRPELTQTFNAQFPRQAAAINVANLFDHNTFDLNHLTEENIDFYYQSIYEKLPTHFHHQYRMLIDCANRGETMLFHCSAGKDRTGFGAYLLLSALDVHIDDIMEDYLRSNDSAIALYEARKHEHEKMAGTQIPKATIERLFGVKAAYLDTALHTIQATHKTSDRYLTEALSADIDAIRAHYLL</sequence>
<dbReference type="InterPro" id="IPR000387">
    <property type="entry name" value="Tyr_Pase_dom"/>
</dbReference>
<dbReference type="GO" id="GO:0004721">
    <property type="term" value="F:phosphoprotein phosphatase activity"/>
    <property type="evidence" value="ECO:0007669"/>
    <property type="project" value="InterPro"/>
</dbReference>
<gene>
    <name evidence="3" type="ORF">J7561_06400</name>
</gene>
<name>A0AB35BX23_9GAMM</name>
<dbReference type="PROSITE" id="PS00383">
    <property type="entry name" value="TYR_PHOSPHATASE_1"/>
    <property type="match status" value="1"/>
</dbReference>
<evidence type="ECO:0000313" key="3">
    <source>
        <dbReference type="EMBL" id="MBS7824834.1"/>
    </source>
</evidence>
<organism evidence="3 4">
    <name type="scientific">Wohlfahrtiimonas chitiniclastica</name>
    <dbReference type="NCBI Taxonomy" id="400946"/>
    <lineage>
        <taxon>Bacteria</taxon>
        <taxon>Pseudomonadati</taxon>
        <taxon>Pseudomonadota</taxon>
        <taxon>Gammaproteobacteria</taxon>
        <taxon>Cardiobacteriales</taxon>
        <taxon>Ignatzschineriaceae</taxon>
        <taxon>Wohlfahrtiimonas</taxon>
    </lineage>
</organism>
<evidence type="ECO:0000256" key="1">
    <source>
        <dbReference type="ARBA" id="ARBA00009580"/>
    </source>
</evidence>
<feature type="domain" description="Tyrosine specific protein phosphatases" evidence="2">
    <location>
        <begin position="113"/>
        <end position="180"/>
    </location>
</feature>
<dbReference type="PROSITE" id="PS50056">
    <property type="entry name" value="TYR_PHOSPHATASE_2"/>
    <property type="match status" value="1"/>
</dbReference>
<dbReference type="InterPro" id="IPR026893">
    <property type="entry name" value="Tyr/Ser_Pase_IphP-type"/>
</dbReference>
<dbReference type="InterPro" id="IPR029021">
    <property type="entry name" value="Prot-tyrosine_phosphatase-like"/>
</dbReference>
<evidence type="ECO:0000259" key="2">
    <source>
        <dbReference type="PROSITE" id="PS50056"/>
    </source>
</evidence>
<proteinExistence type="inferred from homology"/>
<dbReference type="PANTHER" id="PTHR31126:SF1">
    <property type="entry name" value="TYROSINE SPECIFIC PROTEIN PHOSPHATASES DOMAIN-CONTAINING PROTEIN"/>
    <property type="match status" value="1"/>
</dbReference>
<dbReference type="Gene3D" id="3.90.190.10">
    <property type="entry name" value="Protein tyrosine phosphatase superfamily"/>
    <property type="match status" value="1"/>
</dbReference>
<comment type="similarity">
    <text evidence="1">Belongs to the protein-tyrosine phosphatase family.</text>
</comment>